<protein>
    <submittedName>
        <fullName evidence="2">Uncharacterized protein</fullName>
    </submittedName>
</protein>
<gene>
    <name evidence="2" type="ORF">QR685DRAFT_555644</name>
</gene>
<evidence type="ECO:0000313" key="3">
    <source>
        <dbReference type="Proteomes" id="UP001451303"/>
    </source>
</evidence>
<sequence>MARTEYITRSPTAQKLQNSRRSAEPVVVDDEGKQTKLATAPDVDDESELLPPESVSTTSSKPADEAASTTTGTHSTPKKPTTIKKIILHLPPPPVLAALEILPVDSIISDMTDAKGGIPPLAPEILAGAIKWFKHAYRTGTSPRVVRSAAERILEQLDAVILGNPAYRHNIPRVMAYERLQVQSKFLRAIIYIHCGMLNDLEVFNMIVARE</sequence>
<dbReference type="Proteomes" id="UP001451303">
    <property type="component" value="Unassembled WGS sequence"/>
</dbReference>
<proteinExistence type="predicted"/>
<feature type="region of interest" description="Disordered" evidence="1">
    <location>
        <begin position="1"/>
        <end position="80"/>
    </location>
</feature>
<dbReference type="EMBL" id="JAVLET010000007">
    <property type="protein sequence ID" value="KAL0468485.1"/>
    <property type="molecule type" value="Genomic_DNA"/>
</dbReference>
<reference evidence="2 3" key="1">
    <citation type="submission" date="2023-09" db="EMBL/GenBank/DDBJ databases">
        <title>Multi-omics analysis of a traditional fermented food reveals byproduct-associated fungal strains for waste-to-food upcycling.</title>
        <authorList>
            <consortium name="Lawrence Berkeley National Laboratory"/>
            <person name="Rekdal V.M."/>
            <person name="Villalobos-Escobedo J.M."/>
            <person name="Rodriguez-Valeron N."/>
            <person name="Garcia M.O."/>
            <person name="Vasquez D.P."/>
            <person name="Damayanti I."/>
            <person name="Sorensen P.M."/>
            <person name="Baidoo E.E."/>
            <person name="De Carvalho A.C."/>
            <person name="Riley R."/>
            <person name="Lipzen A."/>
            <person name="He G."/>
            <person name="Yan M."/>
            <person name="Haridas S."/>
            <person name="Daum C."/>
            <person name="Yoshinaga Y."/>
            <person name="Ng V."/>
            <person name="Grigoriev I.V."/>
            <person name="Munk R."/>
            <person name="Nuraida L."/>
            <person name="Wijaya C.H."/>
            <person name="Morales P.-C."/>
            <person name="Keasling J.D."/>
        </authorList>
    </citation>
    <scope>NUCLEOTIDE SEQUENCE [LARGE SCALE GENOMIC DNA]</scope>
    <source>
        <strain evidence="2 3">FGSC 2613</strain>
    </source>
</reference>
<comment type="caution">
    <text evidence="2">The sequence shown here is derived from an EMBL/GenBank/DDBJ whole genome shotgun (WGS) entry which is preliminary data.</text>
</comment>
<feature type="compositionally biased region" description="Polar residues" evidence="1">
    <location>
        <begin position="7"/>
        <end position="20"/>
    </location>
</feature>
<feature type="compositionally biased region" description="Polar residues" evidence="1">
    <location>
        <begin position="54"/>
        <end position="75"/>
    </location>
</feature>
<evidence type="ECO:0000256" key="1">
    <source>
        <dbReference type="SAM" id="MobiDB-lite"/>
    </source>
</evidence>
<evidence type="ECO:0000313" key="2">
    <source>
        <dbReference type="EMBL" id="KAL0468485.1"/>
    </source>
</evidence>
<keyword evidence="3" id="KW-1185">Reference proteome</keyword>
<accession>A0ABR3D6Z8</accession>
<organism evidence="2 3">
    <name type="scientific">Neurospora intermedia</name>
    <dbReference type="NCBI Taxonomy" id="5142"/>
    <lineage>
        <taxon>Eukaryota</taxon>
        <taxon>Fungi</taxon>
        <taxon>Dikarya</taxon>
        <taxon>Ascomycota</taxon>
        <taxon>Pezizomycotina</taxon>
        <taxon>Sordariomycetes</taxon>
        <taxon>Sordariomycetidae</taxon>
        <taxon>Sordariales</taxon>
        <taxon>Sordariaceae</taxon>
        <taxon>Neurospora</taxon>
    </lineage>
</organism>
<name>A0ABR3D6Z8_NEUIN</name>